<dbReference type="WBParaSite" id="PDA_v2.g10439.t1">
    <property type="protein sequence ID" value="PDA_v2.g10439.t1"/>
    <property type="gene ID" value="PDA_v2.g10439"/>
</dbReference>
<reference evidence="4" key="1">
    <citation type="submission" date="2022-11" db="UniProtKB">
        <authorList>
            <consortium name="WormBaseParasite"/>
        </authorList>
    </citation>
    <scope>IDENTIFICATION</scope>
</reference>
<accession>A0A914NYG6</accession>
<feature type="domain" description="C-type lectin" evidence="2">
    <location>
        <begin position="27"/>
        <end position="146"/>
    </location>
</feature>
<dbReference type="InterPro" id="IPR016186">
    <property type="entry name" value="C-type_lectin-like/link_sf"/>
</dbReference>
<dbReference type="PANTHER" id="PTHR22803">
    <property type="entry name" value="MANNOSE, PHOSPHOLIPASE, LECTIN RECEPTOR RELATED"/>
    <property type="match status" value="1"/>
</dbReference>
<dbReference type="SMART" id="SM00034">
    <property type="entry name" value="CLECT"/>
    <property type="match status" value="1"/>
</dbReference>
<dbReference type="Pfam" id="PF00059">
    <property type="entry name" value="Lectin_C"/>
    <property type="match status" value="1"/>
</dbReference>
<feature type="chain" id="PRO_5037892505" evidence="1">
    <location>
        <begin position="19"/>
        <end position="365"/>
    </location>
</feature>
<dbReference type="CDD" id="cd00037">
    <property type="entry name" value="CLECT"/>
    <property type="match status" value="1"/>
</dbReference>
<evidence type="ECO:0000313" key="3">
    <source>
        <dbReference type="Proteomes" id="UP000887578"/>
    </source>
</evidence>
<dbReference type="Proteomes" id="UP000887578">
    <property type="component" value="Unplaced"/>
</dbReference>
<sequence length="365" mass="40331">MKTFCWILIAFQISLSCASCPDGSYEWQNGCYLFQTNATNFALATSYCQSLGGNFVSIHDGFTNTFIGQQAQSIFHESTVSDFWIGLTNFEPTKWWIWVDNSTFDFTEWASGEPRNISGNNCAALSLTLGLWRAEECYKSKPFVCRVLTTISTNIPSTVTTMRPTVIPPRCNNPGVLNAYLSYFMDTGHGFGLYDLYNNILTNTSGQPIIGNPTRFISIYGANANGTNPDMLNITDISAIRNQFTNLLNPPYFTSSTSSVIDDLTFYQSVLTSRLTSSETPVTPVIVVFLNNPIDDLIASTAKINAVKNANPNTFFMGVLLSSDPTNSQLPFDYTFVATVADNTAPLTLVEQIFNFICQVTPSSF</sequence>
<name>A0A914NYG6_9BILA</name>
<dbReference type="InterPro" id="IPR050111">
    <property type="entry name" value="C-type_lectin/snaclec_domain"/>
</dbReference>
<dbReference type="Gene3D" id="3.10.100.10">
    <property type="entry name" value="Mannose-Binding Protein A, subunit A"/>
    <property type="match status" value="1"/>
</dbReference>
<dbReference type="PROSITE" id="PS50041">
    <property type="entry name" value="C_TYPE_LECTIN_2"/>
    <property type="match status" value="1"/>
</dbReference>
<keyword evidence="3" id="KW-1185">Reference proteome</keyword>
<dbReference type="PROSITE" id="PS51257">
    <property type="entry name" value="PROKAR_LIPOPROTEIN"/>
    <property type="match status" value="1"/>
</dbReference>
<dbReference type="SUPFAM" id="SSF56436">
    <property type="entry name" value="C-type lectin-like"/>
    <property type="match status" value="1"/>
</dbReference>
<evidence type="ECO:0000256" key="1">
    <source>
        <dbReference type="SAM" id="SignalP"/>
    </source>
</evidence>
<evidence type="ECO:0000259" key="2">
    <source>
        <dbReference type="PROSITE" id="PS50041"/>
    </source>
</evidence>
<organism evidence="3 4">
    <name type="scientific">Panagrolaimus davidi</name>
    <dbReference type="NCBI Taxonomy" id="227884"/>
    <lineage>
        <taxon>Eukaryota</taxon>
        <taxon>Metazoa</taxon>
        <taxon>Ecdysozoa</taxon>
        <taxon>Nematoda</taxon>
        <taxon>Chromadorea</taxon>
        <taxon>Rhabditida</taxon>
        <taxon>Tylenchina</taxon>
        <taxon>Panagrolaimomorpha</taxon>
        <taxon>Panagrolaimoidea</taxon>
        <taxon>Panagrolaimidae</taxon>
        <taxon>Panagrolaimus</taxon>
    </lineage>
</organism>
<dbReference type="InterPro" id="IPR016187">
    <property type="entry name" value="CTDL_fold"/>
</dbReference>
<proteinExistence type="predicted"/>
<evidence type="ECO:0000313" key="4">
    <source>
        <dbReference type="WBParaSite" id="PDA_v2.g10439.t1"/>
    </source>
</evidence>
<dbReference type="InterPro" id="IPR001304">
    <property type="entry name" value="C-type_lectin-like"/>
</dbReference>
<dbReference type="AlphaFoldDB" id="A0A914NYG6"/>
<feature type="signal peptide" evidence="1">
    <location>
        <begin position="1"/>
        <end position="18"/>
    </location>
</feature>
<keyword evidence="1" id="KW-0732">Signal</keyword>
<protein>
    <submittedName>
        <fullName evidence="4">C-type lectin domain-containing protein</fullName>
    </submittedName>
</protein>